<protein>
    <submittedName>
        <fullName evidence="1">HEAT repeat domain-containing protein</fullName>
    </submittedName>
</protein>
<evidence type="ECO:0000313" key="2">
    <source>
        <dbReference type="Proteomes" id="UP001603418"/>
    </source>
</evidence>
<dbReference type="SUPFAM" id="SSF48431">
    <property type="entry name" value="Lipovitellin-phosvitin complex, superhelical domain"/>
    <property type="match status" value="1"/>
</dbReference>
<dbReference type="SUPFAM" id="SSF48371">
    <property type="entry name" value="ARM repeat"/>
    <property type="match status" value="2"/>
</dbReference>
<dbReference type="InterPro" id="IPR016024">
    <property type="entry name" value="ARM-type_fold"/>
</dbReference>
<dbReference type="RefSeq" id="WP_106980775.1">
    <property type="nucleotide sequence ID" value="NZ_JBFACJ010000035.1"/>
</dbReference>
<dbReference type="PANTHER" id="PTHR12697:SF5">
    <property type="entry name" value="DEOXYHYPUSINE HYDROXYLASE"/>
    <property type="match status" value="1"/>
</dbReference>
<dbReference type="SMART" id="SM00567">
    <property type="entry name" value="EZ_HEAT"/>
    <property type="match status" value="9"/>
</dbReference>
<gene>
    <name evidence="1" type="ORF">ACF1HC_05685</name>
</gene>
<dbReference type="Pfam" id="PF13646">
    <property type="entry name" value="HEAT_2"/>
    <property type="match status" value="1"/>
</dbReference>
<proteinExistence type="predicted"/>
<evidence type="ECO:0000313" key="1">
    <source>
        <dbReference type="EMBL" id="MFF9881101.1"/>
    </source>
</evidence>
<dbReference type="EMBL" id="JBICBM010000002">
    <property type="protein sequence ID" value="MFF9881101.1"/>
    <property type="molecule type" value="Genomic_DNA"/>
</dbReference>
<organism evidence="1 2">
    <name type="scientific">Streptomyces eurythermus</name>
    <dbReference type="NCBI Taxonomy" id="42237"/>
    <lineage>
        <taxon>Bacteria</taxon>
        <taxon>Bacillati</taxon>
        <taxon>Actinomycetota</taxon>
        <taxon>Actinomycetes</taxon>
        <taxon>Kitasatosporales</taxon>
        <taxon>Streptomycetaceae</taxon>
        <taxon>Streptomyces</taxon>
    </lineage>
</organism>
<dbReference type="PANTHER" id="PTHR12697">
    <property type="entry name" value="PBS LYASE HEAT-LIKE PROTEIN"/>
    <property type="match status" value="1"/>
</dbReference>
<dbReference type="InterPro" id="IPR004155">
    <property type="entry name" value="PBS_lyase_HEAT"/>
</dbReference>
<sequence>MRAGEGRGRTGGERDTGVARLWLAGDLDGLCRALEGPDALTAARAAEVLGEPAFGAEGGAALIRCLERCEPLLTDPDFGSYNHDRSWPLIEAVRALGRRREQRAVPALCRLLDGEAGESLRYRLETAAFEALIAIGAWAEASERLLVRFDRQPEPHLVWLLTEAPHPQALEPVLARVWRLLPYQLAEAVGLLAAFRDPRTAPALLHIVDTAEAAHPTRRAALRALLELPGPERWLHASRIEPLVRRLRGPDRETARLAGQLLARTEQGRARMRGLLKDPQGHWPRGHRENVPDSYPREAYPYEAGCVVICEVMTERPQAFVSPSCGALRSAEEAEAILPLLDPALPAELRRAAVRALGAFGAVDSRAGRMVAAALLERALPDRRTVETAAATLARLPEPPVRELLRLLGPDGGRGHEGTPVSRRGAAISLGLLRHEAAAPGLLAALAADEPPALRRAAADALGLLGHRPAVPALVVLAGDEEEATALRARAVTALGRIGAHDALPALLGAARSDSESLRLRAAGSLGSFPTAEAVAALTDLASDTEPETVRAAVDSLARIGPPAAAALCALPDLAGRDRRPGDTLRALVTALAACPGPECTTALARLAHPPYAQSVRAAAERALAGRPAAEALPHLLRLLADPMMRHPHGPALLALARSGAPEAEAIVVEHFEHQRSFVADRYRDEAREALRVLCRAGTP</sequence>
<dbReference type="Proteomes" id="UP001603418">
    <property type="component" value="Unassembled WGS sequence"/>
</dbReference>
<keyword evidence="2" id="KW-1185">Reference proteome</keyword>
<name>A0ABW6YQJ5_9ACTN</name>
<dbReference type="InterPro" id="IPR011989">
    <property type="entry name" value="ARM-like"/>
</dbReference>
<accession>A0ABW6YQJ5</accession>
<dbReference type="Pfam" id="PF03130">
    <property type="entry name" value="HEAT_PBS"/>
    <property type="match status" value="1"/>
</dbReference>
<reference evidence="1 2" key="1">
    <citation type="submission" date="2024-10" db="EMBL/GenBank/DDBJ databases">
        <title>The Natural Products Discovery Center: Release of the First 8490 Sequenced Strains for Exploring Actinobacteria Biosynthetic Diversity.</title>
        <authorList>
            <person name="Kalkreuter E."/>
            <person name="Kautsar S.A."/>
            <person name="Yang D."/>
            <person name="Bader C.D."/>
            <person name="Teijaro C.N."/>
            <person name="Fluegel L."/>
            <person name="Davis C.M."/>
            <person name="Simpson J.R."/>
            <person name="Lauterbach L."/>
            <person name="Steele A.D."/>
            <person name="Gui C."/>
            <person name="Meng S."/>
            <person name="Li G."/>
            <person name="Viehrig K."/>
            <person name="Ye F."/>
            <person name="Su P."/>
            <person name="Kiefer A.F."/>
            <person name="Nichols A."/>
            <person name="Cepeda A.J."/>
            <person name="Yan W."/>
            <person name="Fan B."/>
            <person name="Jiang Y."/>
            <person name="Adhikari A."/>
            <person name="Zheng C.-J."/>
            <person name="Schuster L."/>
            <person name="Cowan T.M."/>
            <person name="Smanski M.J."/>
            <person name="Chevrette M.G."/>
            <person name="De Carvalho L.P.S."/>
            <person name="Shen B."/>
        </authorList>
    </citation>
    <scope>NUCLEOTIDE SEQUENCE [LARGE SCALE GENOMIC DNA]</scope>
    <source>
        <strain evidence="1 2">NPDC013366</strain>
    </source>
</reference>
<dbReference type="Gene3D" id="1.25.10.10">
    <property type="entry name" value="Leucine-rich Repeat Variant"/>
    <property type="match status" value="4"/>
</dbReference>
<dbReference type="InterPro" id="IPR011030">
    <property type="entry name" value="Lipovitellin_superhlx_dom"/>
</dbReference>
<comment type="caution">
    <text evidence="1">The sequence shown here is derived from an EMBL/GenBank/DDBJ whole genome shotgun (WGS) entry which is preliminary data.</text>
</comment>